<keyword evidence="2" id="KW-1185">Reference proteome</keyword>
<dbReference type="GO" id="GO:0004803">
    <property type="term" value="F:transposase activity"/>
    <property type="evidence" value="ECO:0007669"/>
    <property type="project" value="InterPro"/>
</dbReference>
<accession>A0A317F3Y5</accession>
<dbReference type="SUPFAM" id="SSF143422">
    <property type="entry name" value="Transposase IS200-like"/>
    <property type="match status" value="1"/>
</dbReference>
<reference evidence="2" key="1">
    <citation type="submission" date="2018-05" db="EMBL/GenBank/DDBJ databases">
        <title>Pedobacter paludis sp. nov., isolated from wetland soil.</title>
        <authorList>
            <person name="Zhang Y."/>
        </authorList>
    </citation>
    <scope>NUCLEOTIDE SEQUENCE [LARGE SCALE GENOMIC DNA]</scope>
    <source>
        <strain evidence="2">R-8</strain>
    </source>
</reference>
<comment type="caution">
    <text evidence="1">The sequence shown here is derived from an EMBL/GenBank/DDBJ whole genome shotgun (WGS) entry which is preliminary data.</text>
</comment>
<dbReference type="GO" id="GO:0006313">
    <property type="term" value="P:DNA transposition"/>
    <property type="evidence" value="ECO:0007669"/>
    <property type="project" value="InterPro"/>
</dbReference>
<dbReference type="InterPro" id="IPR036515">
    <property type="entry name" value="Transposase_17_sf"/>
</dbReference>
<gene>
    <name evidence="1" type="ORF">DF947_00390</name>
</gene>
<evidence type="ECO:0000313" key="2">
    <source>
        <dbReference type="Proteomes" id="UP000245391"/>
    </source>
</evidence>
<sequence length="151" mass="18081">MQKDEFKHILISSFEFLSMSNKIDVFAFIIMPNHIHTIWRINELNGKETPQGSFLKYTAHEFKKRLSENDLLGYRVNAINKSYEFWRRDSLAIHLYSPNVAYQKLDYLHNNPTAERWQLVKEPAEYYYSSASFYEKGANTFSFLKDLRFEF</sequence>
<dbReference type="OrthoDB" id="9788881at2"/>
<evidence type="ECO:0000313" key="1">
    <source>
        <dbReference type="EMBL" id="PWS33880.1"/>
    </source>
</evidence>
<dbReference type="Gene3D" id="3.30.70.1290">
    <property type="entry name" value="Transposase IS200-like"/>
    <property type="match status" value="1"/>
</dbReference>
<dbReference type="Proteomes" id="UP000245391">
    <property type="component" value="Unassembled WGS sequence"/>
</dbReference>
<dbReference type="AlphaFoldDB" id="A0A317F3Y5"/>
<name>A0A317F3Y5_9SPHI</name>
<dbReference type="EMBL" id="QGNY01000001">
    <property type="protein sequence ID" value="PWS33880.1"/>
    <property type="molecule type" value="Genomic_DNA"/>
</dbReference>
<dbReference type="GO" id="GO:0003677">
    <property type="term" value="F:DNA binding"/>
    <property type="evidence" value="ECO:0007669"/>
    <property type="project" value="InterPro"/>
</dbReference>
<protein>
    <submittedName>
        <fullName evidence="1">Transposase</fullName>
    </submittedName>
</protein>
<organism evidence="1 2">
    <name type="scientific">Pedobacter paludis</name>
    <dbReference type="NCBI Taxonomy" id="2203212"/>
    <lineage>
        <taxon>Bacteria</taxon>
        <taxon>Pseudomonadati</taxon>
        <taxon>Bacteroidota</taxon>
        <taxon>Sphingobacteriia</taxon>
        <taxon>Sphingobacteriales</taxon>
        <taxon>Sphingobacteriaceae</taxon>
        <taxon>Pedobacter</taxon>
    </lineage>
</organism>
<proteinExistence type="predicted"/>